<evidence type="ECO:0000313" key="3">
    <source>
        <dbReference type="EMBL" id="CAH9071645.1"/>
    </source>
</evidence>
<dbReference type="Proteomes" id="UP001152523">
    <property type="component" value="Unassembled WGS sequence"/>
</dbReference>
<evidence type="ECO:0000256" key="1">
    <source>
        <dbReference type="SAM" id="MobiDB-lite"/>
    </source>
</evidence>
<evidence type="ECO:0000313" key="4">
    <source>
        <dbReference type="Proteomes" id="UP001152523"/>
    </source>
</evidence>
<dbReference type="AlphaFoldDB" id="A0AAV0CAY5"/>
<name>A0AAV0CAY5_9ASTE</name>
<dbReference type="InterPro" id="IPR012337">
    <property type="entry name" value="RNaseH-like_sf"/>
</dbReference>
<gene>
    <name evidence="3" type="ORF">CEPIT_LOCUS4023</name>
</gene>
<feature type="region of interest" description="Disordered" evidence="1">
    <location>
        <begin position="34"/>
        <end position="77"/>
    </location>
</feature>
<dbReference type="PANTHER" id="PTHR32166:SF74">
    <property type="entry name" value="OS05G0256350 PROTEIN"/>
    <property type="match status" value="1"/>
</dbReference>
<dbReference type="EMBL" id="CAMAPF010000021">
    <property type="protein sequence ID" value="CAH9071645.1"/>
    <property type="molecule type" value="Genomic_DNA"/>
</dbReference>
<accession>A0AAV0CAY5</accession>
<feature type="domain" description="DUF659" evidence="2">
    <location>
        <begin position="151"/>
        <end position="301"/>
    </location>
</feature>
<dbReference type="Pfam" id="PF04937">
    <property type="entry name" value="DUF659"/>
    <property type="match status" value="1"/>
</dbReference>
<keyword evidence="4" id="KW-1185">Reference proteome</keyword>
<proteinExistence type="predicted"/>
<dbReference type="InterPro" id="IPR007021">
    <property type="entry name" value="DUF659"/>
</dbReference>
<reference evidence="3" key="1">
    <citation type="submission" date="2022-07" db="EMBL/GenBank/DDBJ databases">
        <authorList>
            <person name="Macas J."/>
            <person name="Novak P."/>
            <person name="Neumann P."/>
        </authorList>
    </citation>
    <scope>NUCLEOTIDE SEQUENCE</scope>
</reference>
<dbReference type="PANTHER" id="PTHR32166">
    <property type="entry name" value="OSJNBA0013A04.12 PROTEIN"/>
    <property type="match status" value="1"/>
</dbReference>
<comment type="caution">
    <text evidence="3">The sequence shown here is derived from an EMBL/GenBank/DDBJ whole genome shotgun (WGS) entry which is preliminary data.</text>
</comment>
<protein>
    <recommendedName>
        <fullName evidence="2">DUF659 domain-containing protein</fullName>
    </recommendedName>
</protein>
<evidence type="ECO:0000259" key="2">
    <source>
        <dbReference type="Pfam" id="PF04937"/>
    </source>
</evidence>
<feature type="compositionally biased region" description="Polar residues" evidence="1">
    <location>
        <begin position="50"/>
        <end position="77"/>
    </location>
</feature>
<dbReference type="SUPFAM" id="SSF53098">
    <property type="entry name" value="Ribonuclease H-like"/>
    <property type="match status" value="1"/>
</dbReference>
<organism evidence="3 4">
    <name type="scientific">Cuscuta epithymum</name>
    <dbReference type="NCBI Taxonomy" id="186058"/>
    <lineage>
        <taxon>Eukaryota</taxon>
        <taxon>Viridiplantae</taxon>
        <taxon>Streptophyta</taxon>
        <taxon>Embryophyta</taxon>
        <taxon>Tracheophyta</taxon>
        <taxon>Spermatophyta</taxon>
        <taxon>Magnoliopsida</taxon>
        <taxon>eudicotyledons</taxon>
        <taxon>Gunneridae</taxon>
        <taxon>Pentapetalae</taxon>
        <taxon>asterids</taxon>
        <taxon>lamiids</taxon>
        <taxon>Solanales</taxon>
        <taxon>Convolvulaceae</taxon>
        <taxon>Cuscuteae</taxon>
        <taxon>Cuscuta</taxon>
        <taxon>Cuscuta subgen. Cuscuta</taxon>
    </lineage>
</organism>
<sequence>MKIVAKSLLEKKSAKAKKARVDTIIKRENAFLDGDDESELGDDGDGQTEGGHTTSIFTTGQGSGTNASKTRIKQSNVRGSLDTLLKPDHEKMKQSTLDKNNPTKLKLKEIAWDKFAEWGYEVGLAFNAVRTPSFQAFIHAVGDYGRGMPSPSYHQYRHTLLNKQLVKTKEFVESFRTHWKTYGCSIMSDFWTDGKGRALINFLVNCPKGTIFLKSVDASEHVKDANLIVGLINEIIEHVGEENIVQFITDNGSNFKAAGRILEEQHPKMFWTPCAAHCVNLMLQDLGDKLPKIKNALREGKAMVVYIYNHVRILSLMRKLTSGRELHRSCVTRFATAFYTLKSIWENRCHLQVYLFLKNGPKVSLHRRLMKKNCKNSGKAGFLG</sequence>
<feature type="compositionally biased region" description="Acidic residues" evidence="1">
    <location>
        <begin position="34"/>
        <end position="46"/>
    </location>
</feature>